<dbReference type="PANTHER" id="PTHR35869:SF1">
    <property type="entry name" value="OUTER-MEMBRANE LIPOPROTEIN CARRIER PROTEIN"/>
    <property type="match status" value="1"/>
</dbReference>
<evidence type="ECO:0000256" key="2">
    <source>
        <dbReference type="SAM" id="SignalP"/>
    </source>
</evidence>
<keyword evidence="3" id="KW-0449">Lipoprotein</keyword>
<gene>
    <name evidence="3" type="ORF">GGR21_002355</name>
</gene>
<organism evidence="3 4">
    <name type="scientific">Dysgonomonas hofstadii</name>
    <dbReference type="NCBI Taxonomy" id="637886"/>
    <lineage>
        <taxon>Bacteria</taxon>
        <taxon>Pseudomonadati</taxon>
        <taxon>Bacteroidota</taxon>
        <taxon>Bacteroidia</taxon>
        <taxon>Bacteroidales</taxon>
        <taxon>Dysgonomonadaceae</taxon>
        <taxon>Dysgonomonas</taxon>
    </lineage>
</organism>
<evidence type="ECO:0000256" key="1">
    <source>
        <dbReference type="ARBA" id="ARBA00022729"/>
    </source>
</evidence>
<feature type="signal peptide" evidence="2">
    <location>
        <begin position="1"/>
        <end position="20"/>
    </location>
</feature>
<dbReference type="InterPro" id="IPR004564">
    <property type="entry name" value="OM_lipoprot_carrier_LolA-like"/>
</dbReference>
<dbReference type="Pfam" id="PF16584">
    <property type="entry name" value="LolA_2"/>
    <property type="match status" value="1"/>
</dbReference>
<keyword evidence="1 2" id="KW-0732">Signal</keyword>
<dbReference type="SUPFAM" id="SSF89392">
    <property type="entry name" value="Prokaryotic lipoproteins and lipoprotein localization factors"/>
    <property type="match status" value="1"/>
</dbReference>
<keyword evidence="4" id="KW-1185">Reference proteome</keyword>
<protein>
    <submittedName>
        <fullName evidence="3">Outer membrane lipoprotein-sorting protein</fullName>
    </submittedName>
</protein>
<proteinExistence type="predicted"/>
<dbReference type="Proteomes" id="UP000555103">
    <property type="component" value="Unassembled WGS sequence"/>
</dbReference>
<accession>A0A840CX52</accession>
<dbReference type="AlphaFoldDB" id="A0A840CX52"/>
<dbReference type="EMBL" id="JACIEP010000007">
    <property type="protein sequence ID" value="MBB4036453.1"/>
    <property type="molecule type" value="Genomic_DNA"/>
</dbReference>
<dbReference type="InterPro" id="IPR029046">
    <property type="entry name" value="LolA/LolB/LppX"/>
</dbReference>
<feature type="chain" id="PRO_5032396914" evidence="2">
    <location>
        <begin position="21"/>
        <end position="212"/>
    </location>
</feature>
<dbReference type="RefSeq" id="WP_183307352.1">
    <property type="nucleotide sequence ID" value="NZ_JACIEP010000007.1"/>
</dbReference>
<dbReference type="PANTHER" id="PTHR35869">
    <property type="entry name" value="OUTER-MEMBRANE LIPOPROTEIN CARRIER PROTEIN"/>
    <property type="match status" value="1"/>
</dbReference>
<evidence type="ECO:0000313" key="3">
    <source>
        <dbReference type="EMBL" id="MBB4036453.1"/>
    </source>
</evidence>
<name>A0A840CX52_9BACT</name>
<evidence type="ECO:0000313" key="4">
    <source>
        <dbReference type="Proteomes" id="UP000555103"/>
    </source>
</evidence>
<sequence length="212" mass="23911">MRIKLFTLLLLISFAYSTSAQNARDILDKASDTYNKAGAVTARFTLDAKDPKTKTTYSYDGTAYMKGNKFKIEIPDAITWFDGTTQWVYIKDTDEVNITNPTGDELQAISPSVLFNIYKKGFDLRYIGEKNVAGKSVYEIELTPQKKGTEFTKIIVEINKINNLFSRISVTDKSGIENLLTIKSYQTGATLADTMFQFSKKDYPNAEVVDLR</sequence>
<dbReference type="Gene3D" id="2.50.20.10">
    <property type="entry name" value="Lipoprotein localisation LolA/LolB/LppX"/>
    <property type="match status" value="1"/>
</dbReference>
<reference evidence="3 4" key="1">
    <citation type="submission" date="2020-08" db="EMBL/GenBank/DDBJ databases">
        <title>Genomic Encyclopedia of Type Strains, Phase IV (KMG-IV): sequencing the most valuable type-strain genomes for metagenomic binning, comparative biology and taxonomic classification.</title>
        <authorList>
            <person name="Goeker M."/>
        </authorList>
    </citation>
    <scope>NUCLEOTIDE SEQUENCE [LARGE SCALE GENOMIC DNA]</scope>
    <source>
        <strain evidence="3 4">DSM 104969</strain>
    </source>
</reference>
<comment type="caution">
    <text evidence="3">The sequence shown here is derived from an EMBL/GenBank/DDBJ whole genome shotgun (WGS) entry which is preliminary data.</text>
</comment>
<dbReference type="CDD" id="cd16325">
    <property type="entry name" value="LolA"/>
    <property type="match status" value="1"/>
</dbReference>